<accession>B3EDN2</accession>
<sequence length="102" mass="11902">MKKEISRQKKDPRHIALIVEEVCDRLGMTEACEQYKALQSWKDIVGDTIAAQTTIERLTQGQLHVRVKNSVWRMELNFRKKELAEKMNSLSGTTVVREIIFR</sequence>
<dbReference type="Pfam" id="PF05258">
    <property type="entry name" value="DciA"/>
    <property type="match status" value="1"/>
</dbReference>
<dbReference type="EMBL" id="CP001097">
    <property type="protein sequence ID" value="ACD89112.1"/>
    <property type="molecule type" value="Genomic_DNA"/>
</dbReference>
<name>B3EDN2_CHLL2</name>
<dbReference type="AlphaFoldDB" id="B3EDN2"/>
<dbReference type="PANTHER" id="PTHR36456:SF1">
    <property type="entry name" value="UPF0232 PROTEIN SCO3875"/>
    <property type="match status" value="1"/>
</dbReference>
<proteinExistence type="predicted"/>
<dbReference type="KEGG" id="cli:Clim_0004"/>
<reference evidence="1 2" key="1">
    <citation type="submission" date="2008-05" db="EMBL/GenBank/DDBJ databases">
        <title>Complete sequence of Chlorobium limicola DSM 245.</title>
        <authorList>
            <consortium name="US DOE Joint Genome Institute"/>
            <person name="Lucas S."/>
            <person name="Copeland A."/>
            <person name="Lapidus A."/>
            <person name="Glavina del Rio T."/>
            <person name="Dalin E."/>
            <person name="Tice H."/>
            <person name="Bruce D."/>
            <person name="Goodwin L."/>
            <person name="Pitluck S."/>
            <person name="Schmutz J."/>
            <person name="Larimer F."/>
            <person name="Land M."/>
            <person name="Hauser L."/>
            <person name="Kyrpides N."/>
            <person name="Ovchinnikova G."/>
            <person name="Zhao F."/>
            <person name="Li T."/>
            <person name="Liu Z."/>
            <person name="Overmann J."/>
            <person name="Bryant D.A."/>
            <person name="Richardson P."/>
        </authorList>
    </citation>
    <scope>NUCLEOTIDE SEQUENCE [LARGE SCALE GENOMIC DNA]</scope>
    <source>
        <strain evidence="2">DSM 245 / NBRC 103803 / 6330</strain>
    </source>
</reference>
<gene>
    <name evidence="1" type="ordered locus">Clim_0004</name>
</gene>
<dbReference type="eggNOG" id="COG5512">
    <property type="taxonomic scope" value="Bacteria"/>
</dbReference>
<protein>
    <recommendedName>
        <fullName evidence="3">DUF721 domain-containing protein</fullName>
    </recommendedName>
</protein>
<dbReference type="OrthoDB" id="9796545at2"/>
<dbReference type="PANTHER" id="PTHR36456">
    <property type="entry name" value="UPF0232 PROTEIN SCO3875"/>
    <property type="match status" value="1"/>
</dbReference>
<dbReference type="STRING" id="290315.Clim_0004"/>
<organism evidence="1 2">
    <name type="scientific">Chlorobium limicola (strain DSM 245 / NBRC 103803 / 6330)</name>
    <dbReference type="NCBI Taxonomy" id="290315"/>
    <lineage>
        <taxon>Bacteria</taxon>
        <taxon>Pseudomonadati</taxon>
        <taxon>Chlorobiota</taxon>
        <taxon>Chlorobiia</taxon>
        <taxon>Chlorobiales</taxon>
        <taxon>Chlorobiaceae</taxon>
        <taxon>Chlorobium/Pelodictyon group</taxon>
        <taxon>Chlorobium</taxon>
    </lineage>
</organism>
<dbReference type="RefSeq" id="WP_012464993.1">
    <property type="nucleotide sequence ID" value="NC_010803.1"/>
</dbReference>
<dbReference type="HOGENOM" id="CLU_160523_3_2_10"/>
<evidence type="ECO:0000313" key="2">
    <source>
        <dbReference type="Proteomes" id="UP000008841"/>
    </source>
</evidence>
<evidence type="ECO:0008006" key="3">
    <source>
        <dbReference type="Google" id="ProtNLM"/>
    </source>
</evidence>
<evidence type="ECO:0000313" key="1">
    <source>
        <dbReference type="EMBL" id="ACD89112.1"/>
    </source>
</evidence>
<dbReference type="InterPro" id="IPR007922">
    <property type="entry name" value="DciA-like"/>
</dbReference>
<dbReference type="Proteomes" id="UP000008841">
    <property type="component" value="Chromosome"/>
</dbReference>